<sequence>MARLSESRVPPAAQPQPGDYSFDLGATLSAVVGLHSLVPAGAFTAEALGTERAGNGVVIDQGLVLTMGYLIMEAETVWIHPNEGNAVEGHVLGFDTETGFGLVQPLGRLDLSPLALGASDDAQVGSRVVTGGAGGRANSVAGSVIAREPFAGYWEYALDAAIFVTPAHPNWGGTALISERGNLIGVGSLQLESAAKGNTTRHVNMMVPTDLLKPLLPDLTAYGRVNKPARPWLGVYATEIENKVVVADIAGKGPAAQAELKSGDVILAVKGEPVTTLFEFYHKLWALGTAGVDVPLTLYSHGVTFDVTLKSVDRAKMMRAPKLH</sequence>
<organism evidence="4 5">
    <name type="scientific">Dongia sedimenti</name>
    <dbReference type="NCBI Taxonomy" id="3064282"/>
    <lineage>
        <taxon>Bacteria</taxon>
        <taxon>Pseudomonadati</taxon>
        <taxon>Pseudomonadota</taxon>
        <taxon>Alphaproteobacteria</taxon>
        <taxon>Rhodospirillales</taxon>
        <taxon>Dongiaceae</taxon>
        <taxon>Dongia</taxon>
    </lineage>
</organism>
<dbReference type="PANTHER" id="PTHR43343:SF3">
    <property type="entry name" value="PROTEASE DO-LIKE 8, CHLOROPLASTIC"/>
    <property type="match status" value="1"/>
</dbReference>
<comment type="caution">
    <text evidence="4">The sequence shown here is derived from an EMBL/GenBank/DDBJ whole genome shotgun (WGS) entry which is preliminary data.</text>
</comment>
<reference evidence="5" key="1">
    <citation type="submission" date="2023-08" db="EMBL/GenBank/DDBJ databases">
        <title>Rhodospirillaceae gen. nov., a novel taxon isolated from the Yangtze River Yuezi River estuary sludge.</title>
        <authorList>
            <person name="Ruan L."/>
        </authorList>
    </citation>
    <scope>NUCLEOTIDE SEQUENCE [LARGE SCALE GENOMIC DNA]</scope>
    <source>
        <strain evidence="5">R-7</strain>
    </source>
</reference>
<dbReference type="Pfam" id="PF13365">
    <property type="entry name" value="Trypsin_2"/>
    <property type="match status" value="1"/>
</dbReference>
<keyword evidence="5" id="KW-1185">Reference proteome</keyword>
<dbReference type="SUPFAM" id="SSF50494">
    <property type="entry name" value="Trypsin-like serine proteases"/>
    <property type="match status" value="1"/>
</dbReference>
<dbReference type="Proteomes" id="UP001230156">
    <property type="component" value="Unassembled WGS sequence"/>
</dbReference>
<dbReference type="PRINTS" id="PR00834">
    <property type="entry name" value="PROTEASES2C"/>
</dbReference>
<feature type="domain" description="PDZ" evidence="3">
    <location>
        <begin position="222"/>
        <end position="274"/>
    </location>
</feature>
<dbReference type="InterPro" id="IPR036034">
    <property type="entry name" value="PDZ_sf"/>
</dbReference>
<keyword evidence="2 4" id="KW-0378">Hydrolase</keyword>
<evidence type="ECO:0000256" key="1">
    <source>
        <dbReference type="ARBA" id="ARBA00022670"/>
    </source>
</evidence>
<dbReference type="Gene3D" id="2.30.42.10">
    <property type="match status" value="1"/>
</dbReference>
<dbReference type="RefSeq" id="WP_379954145.1">
    <property type="nucleotide sequence ID" value="NZ_JAUYVI010000001.1"/>
</dbReference>
<gene>
    <name evidence="4" type="ORF">Q8A70_03695</name>
</gene>
<accession>A0ABU0YHT3</accession>
<dbReference type="SUPFAM" id="SSF50156">
    <property type="entry name" value="PDZ domain-like"/>
    <property type="match status" value="1"/>
</dbReference>
<protein>
    <submittedName>
        <fullName evidence="4">S1C family serine protease</fullName>
        <ecNumber evidence="4">3.4.21.-</ecNumber>
    </submittedName>
</protein>
<dbReference type="InterPro" id="IPR009003">
    <property type="entry name" value="Peptidase_S1_PA"/>
</dbReference>
<name>A0ABU0YHT3_9PROT</name>
<dbReference type="InterPro" id="IPR001940">
    <property type="entry name" value="Peptidase_S1C"/>
</dbReference>
<evidence type="ECO:0000256" key="2">
    <source>
        <dbReference type="ARBA" id="ARBA00022801"/>
    </source>
</evidence>
<evidence type="ECO:0000313" key="4">
    <source>
        <dbReference type="EMBL" id="MDQ7246750.1"/>
    </source>
</evidence>
<dbReference type="InterPro" id="IPR001478">
    <property type="entry name" value="PDZ"/>
</dbReference>
<dbReference type="GO" id="GO:0006508">
    <property type="term" value="P:proteolysis"/>
    <property type="evidence" value="ECO:0007669"/>
    <property type="project" value="UniProtKB-KW"/>
</dbReference>
<dbReference type="GO" id="GO:0008233">
    <property type="term" value="F:peptidase activity"/>
    <property type="evidence" value="ECO:0007669"/>
    <property type="project" value="UniProtKB-KW"/>
</dbReference>
<evidence type="ECO:0000259" key="3">
    <source>
        <dbReference type="PROSITE" id="PS50106"/>
    </source>
</evidence>
<proteinExistence type="predicted"/>
<dbReference type="EC" id="3.4.21.-" evidence="4"/>
<keyword evidence="1 4" id="KW-0645">Protease</keyword>
<dbReference type="PROSITE" id="PS50106">
    <property type="entry name" value="PDZ"/>
    <property type="match status" value="1"/>
</dbReference>
<dbReference type="Gene3D" id="2.40.10.120">
    <property type="match status" value="1"/>
</dbReference>
<dbReference type="PANTHER" id="PTHR43343">
    <property type="entry name" value="PEPTIDASE S12"/>
    <property type="match status" value="1"/>
</dbReference>
<dbReference type="Pfam" id="PF13180">
    <property type="entry name" value="PDZ_2"/>
    <property type="match status" value="1"/>
</dbReference>
<evidence type="ECO:0000313" key="5">
    <source>
        <dbReference type="Proteomes" id="UP001230156"/>
    </source>
</evidence>
<dbReference type="InterPro" id="IPR051201">
    <property type="entry name" value="Chloro_Bact_Ser_Proteases"/>
</dbReference>
<dbReference type="EMBL" id="JAUYVI010000001">
    <property type="protein sequence ID" value="MDQ7246750.1"/>
    <property type="molecule type" value="Genomic_DNA"/>
</dbReference>